<sequence>MQQSKRKVAQIQGQKQVQQNIISWTTRVDSPTWGLPCSFSATFGKSHWLLPQGERLEEDAGGTAQRWLSFGGSFGGHQLNLEAALEGTIRVGHCQRALASNYESLLSLSKLASMPCTFNPCAFLEVSIASAPSQRLVLQLYNHKAPNTVQNFIALTTGEKGNTSDGIRLHYEGTTINRVVHGVLIQGGDLYGGKDANEEIDAIDISSLEFESEHDIFDKVGLLSLVGSGPSKNGYEFFITMDIAPELNGLNLVFGEVVQGMDVVYKINNVTVDESGKPMHPIVITNSGVL</sequence>
<comment type="catalytic activity">
    <reaction evidence="2">
        <text>[protein]-peptidylproline (omega=180) = [protein]-peptidylproline (omega=0)</text>
        <dbReference type="Rhea" id="RHEA:16237"/>
        <dbReference type="Rhea" id="RHEA-COMP:10747"/>
        <dbReference type="Rhea" id="RHEA-COMP:10748"/>
        <dbReference type="ChEBI" id="CHEBI:83833"/>
        <dbReference type="ChEBI" id="CHEBI:83834"/>
        <dbReference type="EC" id="5.2.1.8"/>
    </reaction>
</comment>
<dbReference type="SUPFAM" id="SSF50891">
    <property type="entry name" value="Cyclophilin-like"/>
    <property type="match status" value="1"/>
</dbReference>
<dbReference type="EMBL" id="JABFUD020000001">
    <property type="protein sequence ID" value="KAI5084041.1"/>
    <property type="molecule type" value="Genomic_DNA"/>
</dbReference>
<dbReference type="GO" id="GO:0006457">
    <property type="term" value="P:protein folding"/>
    <property type="evidence" value="ECO:0007669"/>
    <property type="project" value="TreeGrafter"/>
</dbReference>
<evidence type="ECO:0000313" key="4">
    <source>
        <dbReference type="EMBL" id="KAI5084041.1"/>
    </source>
</evidence>
<dbReference type="PANTHER" id="PTHR11071:SF561">
    <property type="entry name" value="PEPTIDYL-PROLYL CIS-TRANS ISOMERASE D-RELATED"/>
    <property type="match status" value="1"/>
</dbReference>
<comment type="similarity">
    <text evidence="1 2">Belongs to the cyclophilin-type PPIase family.</text>
</comment>
<accession>A0A9D4ZS63</accession>
<dbReference type="Gene3D" id="2.40.100.10">
    <property type="entry name" value="Cyclophilin-like"/>
    <property type="match status" value="1"/>
</dbReference>
<name>A0A9D4ZS63_ADICA</name>
<reference evidence="4" key="1">
    <citation type="submission" date="2021-01" db="EMBL/GenBank/DDBJ databases">
        <title>Adiantum capillus-veneris genome.</title>
        <authorList>
            <person name="Fang Y."/>
            <person name="Liao Q."/>
        </authorList>
    </citation>
    <scope>NUCLEOTIDE SEQUENCE</scope>
    <source>
        <strain evidence="4">H3</strain>
        <tissue evidence="4">Leaf</tissue>
    </source>
</reference>
<evidence type="ECO:0000256" key="1">
    <source>
        <dbReference type="ARBA" id="ARBA00007365"/>
    </source>
</evidence>
<comment type="caution">
    <text evidence="4">The sequence shown here is derived from an EMBL/GenBank/DDBJ whole genome shotgun (WGS) entry which is preliminary data.</text>
</comment>
<keyword evidence="2" id="KW-0413">Isomerase</keyword>
<feature type="domain" description="PPIase cyclophilin-type" evidence="3">
    <location>
        <begin position="123"/>
        <end position="289"/>
    </location>
</feature>
<dbReference type="Pfam" id="PF00160">
    <property type="entry name" value="Pro_isomerase"/>
    <property type="match status" value="1"/>
</dbReference>
<dbReference type="PRINTS" id="PR00153">
    <property type="entry name" value="CSAPPISMRASE"/>
</dbReference>
<dbReference type="GO" id="GO:0005737">
    <property type="term" value="C:cytoplasm"/>
    <property type="evidence" value="ECO:0007669"/>
    <property type="project" value="TreeGrafter"/>
</dbReference>
<dbReference type="OrthoDB" id="408413at2759"/>
<comment type="function">
    <text evidence="2">PPIases accelerate the folding of proteins. It catalyzes the cis-trans isomerization of proline imidic peptide bonds in oligopeptides.</text>
</comment>
<keyword evidence="2" id="KW-0697">Rotamase</keyword>
<evidence type="ECO:0000256" key="2">
    <source>
        <dbReference type="RuleBase" id="RU363019"/>
    </source>
</evidence>
<evidence type="ECO:0000313" key="5">
    <source>
        <dbReference type="Proteomes" id="UP000886520"/>
    </source>
</evidence>
<dbReference type="InterPro" id="IPR002130">
    <property type="entry name" value="Cyclophilin-type_PPIase_dom"/>
</dbReference>
<dbReference type="GO" id="GO:0016018">
    <property type="term" value="F:cyclosporin A binding"/>
    <property type="evidence" value="ECO:0007669"/>
    <property type="project" value="TreeGrafter"/>
</dbReference>
<organism evidence="4 5">
    <name type="scientific">Adiantum capillus-veneris</name>
    <name type="common">Maidenhair fern</name>
    <dbReference type="NCBI Taxonomy" id="13818"/>
    <lineage>
        <taxon>Eukaryota</taxon>
        <taxon>Viridiplantae</taxon>
        <taxon>Streptophyta</taxon>
        <taxon>Embryophyta</taxon>
        <taxon>Tracheophyta</taxon>
        <taxon>Polypodiopsida</taxon>
        <taxon>Polypodiidae</taxon>
        <taxon>Polypodiales</taxon>
        <taxon>Pteridineae</taxon>
        <taxon>Pteridaceae</taxon>
        <taxon>Vittarioideae</taxon>
        <taxon>Adiantum</taxon>
    </lineage>
</organism>
<dbReference type="Proteomes" id="UP000886520">
    <property type="component" value="Chromosome 1"/>
</dbReference>
<dbReference type="AlphaFoldDB" id="A0A9D4ZS63"/>
<dbReference type="PROSITE" id="PS50072">
    <property type="entry name" value="CSA_PPIASE_2"/>
    <property type="match status" value="1"/>
</dbReference>
<dbReference type="InterPro" id="IPR029000">
    <property type="entry name" value="Cyclophilin-like_dom_sf"/>
</dbReference>
<dbReference type="EC" id="5.2.1.8" evidence="2"/>
<gene>
    <name evidence="4" type="ORF">GOP47_0000210</name>
</gene>
<proteinExistence type="inferred from homology"/>
<dbReference type="GO" id="GO:0003755">
    <property type="term" value="F:peptidyl-prolyl cis-trans isomerase activity"/>
    <property type="evidence" value="ECO:0007669"/>
    <property type="project" value="UniProtKB-UniRule"/>
</dbReference>
<keyword evidence="5" id="KW-1185">Reference proteome</keyword>
<evidence type="ECO:0000259" key="3">
    <source>
        <dbReference type="PROSITE" id="PS50072"/>
    </source>
</evidence>
<dbReference type="PANTHER" id="PTHR11071">
    <property type="entry name" value="PEPTIDYL-PROLYL CIS-TRANS ISOMERASE"/>
    <property type="match status" value="1"/>
</dbReference>
<protein>
    <recommendedName>
        <fullName evidence="2">Peptidyl-prolyl cis-trans isomerase</fullName>
        <shortName evidence="2">PPIase</shortName>
        <ecNumber evidence="2">5.2.1.8</ecNumber>
    </recommendedName>
</protein>